<keyword evidence="2" id="KW-1185">Reference proteome</keyword>
<dbReference type="SUPFAM" id="SSF55486">
    <property type="entry name" value="Metalloproteases ('zincins'), catalytic domain"/>
    <property type="match status" value="1"/>
</dbReference>
<reference evidence="2" key="1">
    <citation type="journal article" date="2019" name="Int. J. Syst. Evol. Microbiol.">
        <title>The Global Catalogue of Microorganisms (GCM) 10K type strain sequencing project: providing services to taxonomists for standard genome sequencing and annotation.</title>
        <authorList>
            <consortium name="The Broad Institute Genomics Platform"/>
            <consortium name="The Broad Institute Genome Sequencing Center for Infectious Disease"/>
            <person name="Wu L."/>
            <person name="Ma J."/>
        </authorList>
    </citation>
    <scope>NUCLEOTIDE SEQUENCE [LARGE SCALE GENOMIC DNA]</scope>
    <source>
        <strain evidence="2">KCTC 42423</strain>
    </source>
</reference>
<dbReference type="Proteomes" id="UP001597459">
    <property type="component" value="Unassembled WGS sequence"/>
</dbReference>
<dbReference type="RefSeq" id="WP_378257271.1">
    <property type="nucleotide sequence ID" value="NZ_JBHSJV010000001.1"/>
</dbReference>
<accession>A0ABW5N7A4</accession>
<gene>
    <name evidence="1" type="primary">tssD</name>
    <name evidence="1" type="ORF">ACFSTE_07555</name>
</gene>
<name>A0ABW5N7A4_9FLAO</name>
<proteinExistence type="predicted"/>
<dbReference type="EMBL" id="JBHULX010000004">
    <property type="protein sequence ID" value="MFD2590686.1"/>
    <property type="molecule type" value="Genomic_DNA"/>
</dbReference>
<protein>
    <submittedName>
        <fullName evidence="1">Type VI secretion system tube protein TssD</fullName>
    </submittedName>
</protein>
<sequence length="588" mass="67987">MGFKAELELDNKVYPLLLCDYEFSQTADHTGRPNPYITAGIIDIRVPMSRDDVLVDWVLQPSLMKKGTITIYKYDLSAVETTINFYNAYGLHYHLAFDANSAQTAYIDFRISAGELHLNELIHENRWNPERHQAVVTPRETREKEPPTEESVPLSFIASLRKPDSYQGTFGFDWMREEYTHICENYNALKKEYNPITIYGQTYFVPGLNMFPKQEGVTLKLEIEILEGTATDTDMIRLPATKGIRFEPEEIAVSNAHNQEIKVYCDNPLTKDVYIELSDQQDRIVGKIAVFRNANHSQLHFDITPVRILRNIATESDKEIINKQIDIKGTITQKDGTLQKVAGWGTKDQGLEADIKQLEHYLNTNSLNQASLQCTIGKVYDVIIDEKQWIKHQLITEAGCLFIGNLLSDFNNAFKSQHPEAYKKRGITMYISPLNHTTDGGEEGAGGYGNLGDIDAKGLVVFKSNLWDKTTFAHEIAHVAGLEHSFKEKDDLNEKRLTSYNEYIIQVDARINYLFKKKAPKKQIREEWQEYKDDYKDARSKLNVHYRNLHKFKQGKTENFMDYYTTRKTFWKFQWEALQDDIVKFYKS</sequence>
<comment type="caution">
    <text evidence="1">The sequence shown here is derived from an EMBL/GenBank/DDBJ whole genome shotgun (WGS) entry which is preliminary data.</text>
</comment>
<evidence type="ECO:0000313" key="1">
    <source>
        <dbReference type="EMBL" id="MFD2590686.1"/>
    </source>
</evidence>
<organism evidence="1 2">
    <name type="scientific">Aquimarina hainanensis</name>
    <dbReference type="NCBI Taxonomy" id="1578017"/>
    <lineage>
        <taxon>Bacteria</taxon>
        <taxon>Pseudomonadati</taxon>
        <taxon>Bacteroidota</taxon>
        <taxon>Flavobacteriia</taxon>
        <taxon>Flavobacteriales</taxon>
        <taxon>Flavobacteriaceae</taxon>
        <taxon>Aquimarina</taxon>
    </lineage>
</organism>
<dbReference type="InterPro" id="IPR041408">
    <property type="entry name" value="Hcp_Tssd"/>
</dbReference>
<dbReference type="Pfam" id="PF17642">
    <property type="entry name" value="TssD"/>
    <property type="match status" value="1"/>
</dbReference>
<evidence type="ECO:0000313" key="2">
    <source>
        <dbReference type="Proteomes" id="UP001597459"/>
    </source>
</evidence>